<dbReference type="RefSeq" id="WP_005606481.1">
    <property type="nucleotide sequence ID" value="NZ_CP102283.1"/>
</dbReference>
<dbReference type="GeneID" id="78412399"/>
<evidence type="ECO:0000313" key="2">
    <source>
        <dbReference type="Proteomes" id="UP000005926"/>
    </source>
</evidence>
<proteinExistence type="predicted"/>
<reference evidence="1 2" key="1">
    <citation type="submission" date="2009-08" db="EMBL/GenBank/DDBJ databases">
        <authorList>
            <person name="Muzny D."/>
            <person name="Qin X."/>
            <person name="Deng J."/>
            <person name="Jiang H."/>
            <person name="Liu Y."/>
            <person name="Qu J."/>
            <person name="Song X.-Z."/>
            <person name="Zhang L."/>
            <person name="Thornton R."/>
            <person name="Coyle M."/>
            <person name="Francisco L."/>
            <person name="Jackson L."/>
            <person name="Javaid M."/>
            <person name="Korchina V."/>
            <person name="Kovar C."/>
            <person name="Mata R."/>
            <person name="Mathew T."/>
            <person name="Ngo R."/>
            <person name="Nguyen L."/>
            <person name="Nguyen N."/>
            <person name="Okwuonu G."/>
            <person name="Ongeri F."/>
            <person name="Pham C."/>
            <person name="Simmons D."/>
            <person name="Wilczek-Boney K."/>
            <person name="Hale W."/>
            <person name="Jakkamsetti A."/>
            <person name="Pham P."/>
            <person name="Ruth R."/>
            <person name="San Lucas F."/>
            <person name="Warren J."/>
            <person name="Zhang J."/>
            <person name="Zhao Z."/>
            <person name="Zhou C."/>
            <person name="Zhu D."/>
            <person name="Lee S."/>
            <person name="Bess C."/>
            <person name="Blankenburg K."/>
            <person name="Forbes L."/>
            <person name="Fu Q."/>
            <person name="Gubbala S."/>
            <person name="Hirani K."/>
            <person name="Jayaseelan J.C."/>
            <person name="Lara F."/>
            <person name="Munidasa M."/>
            <person name="Palculict T."/>
            <person name="Patil S."/>
            <person name="Pu L.-L."/>
            <person name="Saada N."/>
            <person name="Tang L."/>
            <person name="Weissenberger G."/>
            <person name="Zhu Y."/>
            <person name="Hemphill L."/>
            <person name="Shang Y."/>
            <person name="Youmans B."/>
            <person name="Ayvaz T."/>
            <person name="Ross M."/>
            <person name="Santibanez J."/>
            <person name="Aqrawi P."/>
            <person name="Gross S."/>
            <person name="Joshi V."/>
            <person name="Fowler G."/>
            <person name="Nazareth L."/>
            <person name="Reid J."/>
            <person name="Worley K."/>
            <person name="Petrosino J."/>
            <person name="Highlander S."/>
            <person name="Gibbs R."/>
        </authorList>
    </citation>
    <scope>NUCLEOTIDE SEQUENCE [LARGE SCALE GENOMIC DNA]</scope>
    <source>
        <strain evidence="1 2">ATCC 49175</strain>
    </source>
</reference>
<keyword evidence="2" id="KW-1185">Reference proteome</keyword>
<dbReference type="Proteomes" id="UP000005926">
    <property type="component" value="Unassembled WGS sequence"/>
</dbReference>
<dbReference type="Pfam" id="PF16888">
    <property type="entry name" value="YwqH-like"/>
    <property type="match status" value="1"/>
</dbReference>
<evidence type="ECO:0000313" key="1">
    <source>
        <dbReference type="EMBL" id="EEW36495.1"/>
    </source>
</evidence>
<dbReference type="eggNOG" id="ENOG5032UKU">
    <property type="taxonomic scope" value="Bacteria"/>
</dbReference>
<gene>
    <name evidence="1" type="ORF">HMPREF0444_1843</name>
</gene>
<dbReference type="HOGENOM" id="CLU_151842_0_0_9"/>
<sequence>MGKIDYREIEDLQGQVSSHYNSISEASATISAIDAKLAKLRSAKKSVGNIQSEIHEIKISVMGKDDQPEWKGQRKENFVHQWEDFRQDFSAYQRELDAFYDSICDEITRLENQKINQQSLIGWFQAQINTIGNYIEKLLH</sequence>
<comment type="caution">
    <text evidence="1">The sequence shown here is derived from an EMBL/GenBank/DDBJ whole genome shotgun (WGS) entry which is preliminary data.</text>
</comment>
<protein>
    <submittedName>
        <fullName evidence="1">Uncharacterized protein</fullName>
    </submittedName>
</protein>
<dbReference type="InterPro" id="IPR031681">
    <property type="entry name" value="YwqH-like"/>
</dbReference>
<dbReference type="EMBL" id="ACKZ01000029">
    <property type="protein sequence ID" value="EEW36495.1"/>
    <property type="molecule type" value="Genomic_DNA"/>
</dbReference>
<dbReference type="Gene3D" id="1.10.287.1060">
    <property type="entry name" value="ESAT-6-like"/>
    <property type="match status" value="1"/>
</dbReference>
<name>C8NIU8_9LACT</name>
<dbReference type="AlphaFoldDB" id="C8NIU8"/>
<accession>C8NIU8</accession>
<organism evidence="1 2">
    <name type="scientific">Granulicatella adiacens ATCC 49175</name>
    <dbReference type="NCBI Taxonomy" id="638301"/>
    <lineage>
        <taxon>Bacteria</taxon>
        <taxon>Bacillati</taxon>
        <taxon>Bacillota</taxon>
        <taxon>Bacilli</taxon>
        <taxon>Lactobacillales</taxon>
        <taxon>Carnobacteriaceae</taxon>
        <taxon>Granulicatella</taxon>
    </lineage>
</organism>
<dbReference type="STRING" id="638301.HMPREF0444_1843"/>